<reference evidence="5" key="1">
    <citation type="submission" date="2016-10" db="EMBL/GenBank/DDBJ databases">
        <authorList>
            <person name="Varghese N."/>
            <person name="Submissions S."/>
        </authorList>
    </citation>
    <scope>NUCLEOTIDE SEQUENCE [LARGE SCALE GENOMIC DNA]</scope>
    <source>
        <strain evidence="5">DSM 3695</strain>
    </source>
</reference>
<name>A0A1I0PKU2_9BACT</name>
<dbReference type="STRING" id="29529.SAMN04488122_0840"/>
<dbReference type="OrthoDB" id="645173at2"/>
<dbReference type="Pfam" id="PF04773">
    <property type="entry name" value="FecR"/>
    <property type="match status" value="1"/>
</dbReference>
<dbReference type="Pfam" id="PF16344">
    <property type="entry name" value="FecR_C"/>
    <property type="match status" value="1"/>
</dbReference>
<dbReference type="Proteomes" id="UP000199310">
    <property type="component" value="Unassembled WGS sequence"/>
</dbReference>
<dbReference type="PIRSF" id="PIRSF018266">
    <property type="entry name" value="FecR"/>
    <property type="match status" value="1"/>
</dbReference>
<dbReference type="InterPro" id="IPR032508">
    <property type="entry name" value="FecR_C"/>
</dbReference>
<evidence type="ECO:0000256" key="1">
    <source>
        <dbReference type="SAM" id="Phobius"/>
    </source>
</evidence>
<dbReference type="Gene3D" id="2.60.120.1440">
    <property type="match status" value="1"/>
</dbReference>
<dbReference type="InterPro" id="IPR012373">
    <property type="entry name" value="Ferrdict_sens_TM"/>
</dbReference>
<evidence type="ECO:0000313" key="4">
    <source>
        <dbReference type="EMBL" id="SEW14982.1"/>
    </source>
</evidence>
<dbReference type="AlphaFoldDB" id="A0A1I0PKU2"/>
<dbReference type="RefSeq" id="WP_089890962.1">
    <property type="nucleotide sequence ID" value="NZ_FOJG01000001.1"/>
</dbReference>
<protein>
    <submittedName>
        <fullName evidence="4">Ferric-dicitrate binding protein FerR, regulates iron transport through sigma-19</fullName>
    </submittedName>
</protein>
<feature type="transmembrane region" description="Helical" evidence="1">
    <location>
        <begin position="90"/>
        <end position="108"/>
    </location>
</feature>
<dbReference type="PANTHER" id="PTHR30273:SF2">
    <property type="entry name" value="PROTEIN FECR"/>
    <property type="match status" value="1"/>
</dbReference>
<dbReference type="Gene3D" id="3.55.50.30">
    <property type="match status" value="1"/>
</dbReference>
<feature type="domain" description="Protein FecR C-terminal" evidence="3">
    <location>
        <begin position="312"/>
        <end position="372"/>
    </location>
</feature>
<keyword evidence="1" id="KW-0472">Membrane</keyword>
<dbReference type="EMBL" id="FOJG01000001">
    <property type="protein sequence ID" value="SEW14982.1"/>
    <property type="molecule type" value="Genomic_DNA"/>
</dbReference>
<dbReference type="GO" id="GO:0016989">
    <property type="term" value="F:sigma factor antagonist activity"/>
    <property type="evidence" value="ECO:0007669"/>
    <property type="project" value="TreeGrafter"/>
</dbReference>
<feature type="domain" description="FecR protein" evidence="2">
    <location>
        <begin position="175"/>
        <end position="270"/>
    </location>
</feature>
<evidence type="ECO:0000259" key="3">
    <source>
        <dbReference type="Pfam" id="PF16344"/>
    </source>
</evidence>
<keyword evidence="5" id="KW-1185">Reference proteome</keyword>
<dbReference type="PANTHER" id="PTHR30273">
    <property type="entry name" value="PERIPLASMIC SIGNAL SENSOR AND SIGMA FACTOR ACTIVATOR FECR-RELATED"/>
    <property type="match status" value="1"/>
</dbReference>
<gene>
    <name evidence="4" type="ORF">SAMN04488122_0840</name>
</gene>
<evidence type="ECO:0000313" key="5">
    <source>
        <dbReference type="Proteomes" id="UP000199310"/>
    </source>
</evidence>
<keyword evidence="1" id="KW-1133">Transmembrane helix</keyword>
<proteinExistence type="predicted"/>
<dbReference type="InterPro" id="IPR006860">
    <property type="entry name" value="FecR"/>
</dbReference>
<keyword evidence="1" id="KW-0812">Transmembrane</keyword>
<sequence>MENTFDRERIAALMFKSLNQTLSPEEEQTLEAWKSLQPENRALFDELTDPERLRHELQQLAAVEAAIEAKLGWHEAHLPEKKIRKLYTRWSWAAAILLLLSVGAYVWLKPAKQQVAEVIHPGGNKAVLTLADGSLVTLDSAGNQVIAQGKASIHQQGGQLTYEGAGSGDNAGFNKLSTPAGGQFKVQLPDGSTAWLNAASSIRYPVVFSGKERQVEVTGEVFFDVAQQADKPFKVIVNKGVEINVLGTQFNINAYNDRPFVSTTLIQGKVSVSKNGHPAILQPGEQALTDKDTRVIKNIDVDKVMAWKNGMFNFEDVSLQEAMGEIERWYDVKVIYENGVPDIPFSGKISRDTNLNDLLKVLGETALKFRLEPGRRLVITK</sequence>
<accession>A0A1I0PKU2</accession>
<evidence type="ECO:0000259" key="2">
    <source>
        <dbReference type="Pfam" id="PF04773"/>
    </source>
</evidence>
<organism evidence="4 5">
    <name type="scientific">Chitinophaga arvensicola</name>
    <dbReference type="NCBI Taxonomy" id="29529"/>
    <lineage>
        <taxon>Bacteria</taxon>
        <taxon>Pseudomonadati</taxon>
        <taxon>Bacteroidota</taxon>
        <taxon>Chitinophagia</taxon>
        <taxon>Chitinophagales</taxon>
        <taxon>Chitinophagaceae</taxon>
        <taxon>Chitinophaga</taxon>
    </lineage>
</organism>